<gene>
    <name evidence="1" type="ORF">AA314_01393</name>
</gene>
<name>A0AAC8Q2P2_9BACT</name>
<reference evidence="1 2" key="1">
    <citation type="submission" date="2015-05" db="EMBL/GenBank/DDBJ databases">
        <title>Genome assembly of Archangium gephyra DSM 2261.</title>
        <authorList>
            <person name="Sharma G."/>
            <person name="Subramanian S."/>
        </authorList>
    </citation>
    <scope>NUCLEOTIDE SEQUENCE [LARGE SCALE GENOMIC DNA]</scope>
    <source>
        <strain evidence="1 2">DSM 2261</strain>
    </source>
</reference>
<protein>
    <submittedName>
        <fullName evidence="1">Uncharacterized protein</fullName>
    </submittedName>
</protein>
<dbReference type="AlphaFoldDB" id="A0AAC8Q2P2"/>
<dbReference type="KEGG" id="age:AA314_01393"/>
<accession>A0AAC8Q2P2</accession>
<dbReference type="EMBL" id="CP011509">
    <property type="protein sequence ID" value="AKI99766.1"/>
    <property type="molecule type" value="Genomic_DNA"/>
</dbReference>
<evidence type="ECO:0000313" key="1">
    <source>
        <dbReference type="EMBL" id="AKI99766.1"/>
    </source>
</evidence>
<sequence>MPGFLASAARTSRARLVLASAGGQGTWTGVGGGGTAPWGEGT</sequence>
<evidence type="ECO:0000313" key="2">
    <source>
        <dbReference type="Proteomes" id="UP000035579"/>
    </source>
</evidence>
<organism evidence="1 2">
    <name type="scientific">Archangium gephyra</name>
    <dbReference type="NCBI Taxonomy" id="48"/>
    <lineage>
        <taxon>Bacteria</taxon>
        <taxon>Pseudomonadati</taxon>
        <taxon>Myxococcota</taxon>
        <taxon>Myxococcia</taxon>
        <taxon>Myxococcales</taxon>
        <taxon>Cystobacterineae</taxon>
        <taxon>Archangiaceae</taxon>
        <taxon>Archangium</taxon>
    </lineage>
</organism>
<dbReference type="Proteomes" id="UP000035579">
    <property type="component" value="Chromosome"/>
</dbReference>
<proteinExistence type="predicted"/>